<gene>
    <name evidence="1" type="ORF">GCM10009765_62250</name>
</gene>
<name>A0ABN2IH36_9ACTN</name>
<proteinExistence type="predicted"/>
<evidence type="ECO:0008006" key="3">
    <source>
        <dbReference type="Google" id="ProtNLM"/>
    </source>
</evidence>
<reference evidence="1 2" key="1">
    <citation type="journal article" date="2019" name="Int. J. Syst. Evol. Microbiol.">
        <title>The Global Catalogue of Microorganisms (GCM) 10K type strain sequencing project: providing services to taxonomists for standard genome sequencing and annotation.</title>
        <authorList>
            <consortium name="The Broad Institute Genomics Platform"/>
            <consortium name="The Broad Institute Genome Sequencing Center for Infectious Disease"/>
            <person name="Wu L."/>
            <person name="Ma J."/>
        </authorList>
    </citation>
    <scope>NUCLEOTIDE SEQUENCE [LARGE SCALE GENOMIC DNA]</scope>
    <source>
        <strain evidence="1 2">JCM 14718</strain>
    </source>
</reference>
<sequence>MTAALDATKWTVGSSPRLKLTVINHGTTACQGDLGATQREFRVMGGGSWLWSSSDCQPDRGTQPALLQPGKAYAFTLTWSGLSSSRNCAGQRTRVGPGQYQLVTLWSTILSQPAPFTIAAKKS</sequence>
<protein>
    <recommendedName>
        <fullName evidence="3">Intracellular proteinase inhibitor BsuPI domain-containing protein</fullName>
    </recommendedName>
</protein>
<organism evidence="1 2">
    <name type="scientific">Fodinicola feengrottensis</name>
    <dbReference type="NCBI Taxonomy" id="435914"/>
    <lineage>
        <taxon>Bacteria</taxon>
        <taxon>Bacillati</taxon>
        <taxon>Actinomycetota</taxon>
        <taxon>Actinomycetes</taxon>
        <taxon>Mycobacteriales</taxon>
        <taxon>Fodinicola</taxon>
    </lineage>
</organism>
<accession>A0ABN2IH36</accession>
<evidence type="ECO:0000313" key="2">
    <source>
        <dbReference type="Proteomes" id="UP001500618"/>
    </source>
</evidence>
<evidence type="ECO:0000313" key="1">
    <source>
        <dbReference type="EMBL" id="GAA1704648.1"/>
    </source>
</evidence>
<keyword evidence="2" id="KW-1185">Reference proteome</keyword>
<dbReference type="EMBL" id="BAAANY010000030">
    <property type="protein sequence ID" value="GAA1704648.1"/>
    <property type="molecule type" value="Genomic_DNA"/>
</dbReference>
<dbReference type="Proteomes" id="UP001500618">
    <property type="component" value="Unassembled WGS sequence"/>
</dbReference>
<comment type="caution">
    <text evidence="1">The sequence shown here is derived from an EMBL/GenBank/DDBJ whole genome shotgun (WGS) entry which is preliminary data.</text>
</comment>